<evidence type="ECO:0000313" key="3">
    <source>
        <dbReference type="Proteomes" id="UP000775547"/>
    </source>
</evidence>
<comment type="caution">
    <text evidence="2">The sequence shown here is derived from an EMBL/GenBank/DDBJ whole genome shotgun (WGS) entry which is preliminary data.</text>
</comment>
<feature type="compositionally biased region" description="Basic and acidic residues" evidence="1">
    <location>
        <begin position="55"/>
        <end position="70"/>
    </location>
</feature>
<sequence length="115" mass="12894">MTMALIKKGRLSVQRVEEQAWNAIVALAQKGGWGDMDLAVMKRKALAKLPSVKPPKKDGDKLTKAERAEEPDNTVLRQEESGAAEQVKPSGERKRKAKEEDEASSQPRRSTRRKR</sequence>
<organism evidence="2 3">
    <name type="scientific">Asterophora parasitica</name>
    <dbReference type="NCBI Taxonomy" id="117018"/>
    <lineage>
        <taxon>Eukaryota</taxon>
        <taxon>Fungi</taxon>
        <taxon>Dikarya</taxon>
        <taxon>Basidiomycota</taxon>
        <taxon>Agaricomycotina</taxon>
        <taxon>Agaricomycetes</taxon>
        <taxon>Agaricomycetidae</taxon>
        <taxon>Agaricales</taxon>
        <taxon>Tricholomatineae</taxon>
        <taxon>Lyophyllaceae</taxon>
        <taxon>Asterophora</taxon>
    </lineage>
</organism>
<reference evidence="2" key="2">
    <citation type="submission" date="2021-10" db="EMBL/GenBank/DDBJ databases">
        <title>Phylogenomics reveals ancestral predisposition of the termite-cultivated fungus Termitomyces towards a domesticated lifestyle.</title>
        <authorList>
            <person name="Auxier B."/>
            <person name="Grum-Grzhimaylo A."/>
            <person name="Cardenas M.E."/>
            <person name="Lodge J.D."/>
            <person name="Laessoe T."/>
            <person name="Pedersen O."/>
            <person name="Smith M.E."/>
            <person name="Kuyper T.W."/>
            <person name="Franco-Molano E.A."/>
            <person name="Baroni T.J."/>
            <person name="Aanen D.K."/>
        </authorList>
    </citation>
    <scope>NUCLEOTIDE SEQUENCE</scope>
    <source>
        <strain evidence="2">AP01</strain>
        <tissue evidence="2">Mycelium</tissue>
    </source>
</reference>
<gene>
    <name evidence="2" type="ORF">DXG03_000054</name>
</gene>
<name>A0A9P7GDR2_9AGAR</name>
<proteinExistence type="predicted"/>
<keyword evidence="3" id="KW-1185">Reference proteome</keyword>
<dbReference type="OrthoDB" id="41445at2759"/>
<feature type="region of interest" description="Disordered" evidence="1">
    <location>
        <begin position="49"/>
        <end position="115"/>
    </location>
</feature>
<evidence type="ECO:0000313" key="2">
    <source>
        <dbReference type="EMBL" id="KAG5648707.1"/>
    </source>
</evidence>
<protein>
    <submittedName>
        <fullName evidence="2">Uncharacterized protein</fullName>
    </submittedName>
</protein>
<reference evidence="2" key="1">
    <citation type="submission" date="2020-07" db="EMBL/GenBank/DDBJ databases">
        <authorList>
            <person name="Nieuwenhuis M."/>
            <person name="Van De Peppel L.J.J."/>
        </authorList>
    </citation>
    <scope>NUCLEOTIDE SEQUENCE</scope>
    <source>
        <strain evidence="2">AP01</strain>
        <tissue evidence="2">Mycelium</tissue>
    </source>
</reference>
<dbReference type="Proteomes" id="UP000775547">
    <property type="component" value="Unassembled WGS sequence"/>
</dbReference>
<dbReference type="Gene3D" id="3.10.590.10">
    <property type="entry name" value="ph1033 like domains"/>
    <property type="match status" value="1"/>
</dbReference>
<accession>A0A9P7GDR2</accession>
<evidence type="ECO:0000256" key="1">
    <source>
        <dbReference type="SAM" id="MobiDB-lite"/>
    </source>
</evidence>
<dbReference type="EMBL" id="JABCKV010000001">
    <property type="protein sequence ID" value="KAG5648707.1"/>
    <property type="molecule type" value="Genomic_DNA"/>
</dbReference>
<dbReference type="AlphaFoldDB" id="A0A9P7GDR2"/>